<reference evidence="2" key="1">
    <citation type="journal article" date="2019" name="Int. J. Syst. Evol. Microbiol.">
        <title>The Global Catalogue of Microorganisms (GCM) 10K type strain sequencing project: providing services to taxonomists for standard genome sequencing and annotation.</title>
        <authorList>
            <consortium name="The Broad Institute Genomics Platform"/>
            <consortium name="The Broad Institute Genome Sequencing Center for Infectious Disease"/>
            <person name="Wu L."/>
            <person name="Ma J."/>
        </authorList>
    </citation>
    <scope>NUCLEOTIDE SEQUENCE [LARGE SCALE GENOMIC DNA]</scope>
    <source>
        <strain evidence="2">JCM 17555</strain>
    </source>
</reference>
<name>A0ABP7PBW0_9GAMM</name>
<sequence length="78" mass="8840">MSRADRAPWYLNIAREKYRPGIMQIRPPSRAENAATAPLRAPEIPTQAKIIKPCIAGMRQTGGFLIRIFPAFAHLRRL</sequence>
<protein>
    <submittedName>
        <fullName evidence="1">Uncharacterized protein</fullName>
    </submittedName>
</protein>
<evidence type="ECO:0000313" key="2">
    <source>
        <dbReference type="Proteomes" id="UP001501337"/>
    </source>
</evidence>
<keyword evidence="2" id="KW-1185">Reference proteome</keyword>
<accession>A0ABP7PBW0</accession>
<gene>
    <name evidence="1" type="ORF">GCM10022278_21160</name>
</gene>
<dbReference type="Proteomes" id="UP001501337">
    <property type="component" value="Unassembled WGS sequence"/>
</dbReference>
<dbReference type="EMBL" id="BAABBO010000009">
    <property type="protein sequence ID" value="GAA3963079.1"/>
    <property type="molecule type" value="Genomic_DNA"/>
</dbReference>
<organism evidence="1 2">
    <name type="scientific">Allohahella marinimesophila</name>
    <dbReference type="NCBI Taxonomy" id="1054972"/>
    <lineage>
        <taxon>Bacteria</taxon>
        <taxon>Pseudomonadati</taxon>
        <taxon>Pseudomonadota</taxon>
        <taxon>Gammaproteobacteria</taxon>
        <taxon>Oceanospirillales</taxon>
        <taxon>Hahellaceae</taxon>
        <taxon>Allohahella</taxon>
    </lineage>
</organism>
<evidence type="ECO:0000313" key="1">
    <source>
        <dbReference type="EMBL" id="GAA3963079.1"/>
    </source>
</evidence>
<proteinExistence type="predicted"/>
<comment type="caution">
    <text evidence="1">The sequence shown here is derived from an EMBL/GenBank/DDBJ whole genome shotgun (WGS) entry which is preliminary data.</text>
</comment>